<evidence type="ECO:0000256" key="3">
    <source>
        <dbReference type="ARBA" id="ARBA00004496"/>
    </source>
</evidence>
<feature type="binding site" evidence="22">
    <location>
        <position position="314"/>
    </location>
    <ligand>
        <name>Mg(2+)</name>
        <dbReference type="ChEBI" id="CHEBI:18420"/>
        <label>2</label>
    </ligand>
</feature>
<accession>A0A1F7WJM4</accession>
<keyword evidence="16 19" id="KW-0961">Cell wall biogenesis/degradation</keyword>
<evidence type="ECO:0000256" key="1">
    <source>
        <dbReference type="ARBA" id="ARBA00001936"/>
    </source>
</evidence>
<evidence type="ECO:0000256" key="12">
    <source>
        <dbReference type="ARBA" id="ARBA00022842"/>
    </source>
</evidence>
<keyword evidence="7 19" id="KW-0963">Cytoplasm</keyword>
<gene>
    <name evidence="19" type="primary">ddl</name>
    <name evidence="25" type="ORF">A2008_02070</name>
</gene>
<feature type="binding site" evidence="21">
    <location>
        <begin position="188"/>
        <end position="189"/>
    </location>
    <ligand>
        <name>ATP</name>
        <dbReference type="ChEBI" id="CHEBI:30616"/>
    </ligand>
</feature>
<evidence type="ECO:0000256" key="18">
    <source>
        <dbReference type="ARBA" id="ARBA00060592"/>
    </source>
</evidence>
<evidence type="ECO:0000256" key="13">
    <source>
        <dbReference type="ARBA" id="ARBA00022960"/>
    </source>
</evidence>
<keyword evidence="11 23" id="KW-0067">ATP-binding</keyword>
<sequence>MNLGVFFGGRSSEHEVSLVSAKSIIDSIDTKKYNIIPIGITKHGNFVYLKGSTDPAEIVKKGVHAVFIAQPGVSHNLWIIDENKEGEIEALSIDIAFPVLHGPFGEDGKIQALFEMAEIPYVGSDVLGSACAMDKVAMKNLFMAYELPIVNFAHFTVHDYKTDKKAILDSIKKALAPPYFVKPANLGSSVGITKVSKNSALEAAIETALSYDYKVIVEQGHEVREIEVAIMGNFELMVAEPGEVMPDADFYDYNDKYKSGKAKFSIPAKLPKKTLEEVKELAIDAYRAVDAKGFSRVDMFVDKKTGEIFVNEINTIPGFTSISMFPKMFEASGVSYKKIVGHLLDYAVELFDYKCRLKV</sequence>
<evidence type="ECO:0000256" key="8">
    <source>
        <dbReference type="ARBA" id="ARBA00022598"/>
    </source>
</evidence>
<dbReference type="FunFam" id="3.30.1490.20:FF:000007">
    <property type="entry name" value="D-alanine--D-alanine ligase"/>
    <property type="match status" value="1"/>
</dbReference>
<evidence type="ECO:0000256" key="20">
    <source>
        <dbReference type="PIRSR" id="PIRSR039102-1"/>
    </source>
</evidence>
<dbReference type="GO" id="GO:0009252">
    <property type="term" value="P:peptidoglycan biosynthetic process"/>
    <property type="evidence" value="ECO:0007669"/>
    <property type="project" value="UniProtKB-UniRule"/>
</dbReference>
<dbReference type="PANTHER" id="PTHR23132">
    <property type="entry name" value="D-ALANINE--D-ALANINE LIGASE"/>
    <property type="match status" value="1"/>
</dbReference>
<evidence type="ECO:0000256" key="15">
    <source>
        <dbReference type="ARBA" id="ARBA00023211"/>
    </source>
</evidence>
<feature type="binding site" evidence="22">
    <location>
        <position position="298"/>
    </location>
    <ligand>
        <name>Mg(2+)</name>
        <dbReference type="ChEBI" id="CHEBI:18420"/>
        <label>1</label>
    </ligand>
</feature>
<comment type="function">
    <text evidence="2 19">Cell wall formation.</text>
</comment>
<keyword evidence="8 19" id="KW-0436">Ligase</keyword>
<dbReference type="GO" id="GO:0071555">
    <property type="term" value="P:cell wall organization"/>
    <property type="evidence" value="ECO:0007669"/>
    <property type="project" value="UniProtKB-KW"/>
</dbReference>
<feature type="active site" evidence="20">
    <location>
        <position position="188"/>
    </location>
</feature>
<evidence type="ECO:0000256" key="23">
    <source>
        <dbReference type="PROSITE-ProRule" id="PRU00409"/>
    </source>
</evidence>
<evidence type="ECO:0000256" key="16">
    <source>
        <dbReference type="ARBA" id="ARBA00023316"/>
    </source>
</evidence>
<evidence type="ECO:0000256" key="5">
    <source>
        <dbReference type="ARBA" id="ARBA00010871"/>
    </source>
</evidence>
<comment type="cofactor">
    <cofactor evidence="22">
        <name>Mg(2+)</name>
        <dbReference type="ChEBI" id="CHEBI:18420"/>
    </cofactor>
    <cofactor evidence="22">
        <name>Mn(2+)</name>
        <dbReference type="ChEBI" id="CHEBI:29035"/>
    </cofactor>
    <text evidence="22">Binds 2 magnesium or manganese ions per subunit.</text>
</comment>
<feature type="binding site" evidence="21">
    <location>
        <begin position="218"/>
        <end position="225"/>
    </location>
    <ligand>
        <name>ATP</name>
        <dbReference type="ChEBI" id="CHEBI:30616"/>
    </ligand>
</feature>
<dbReference type="GO" id="GO:0005829">
    <property type="term" value="C:cytosol"/>
    <property type="evidence" value="ECO:0007669"/>
    <property type="project" value="TreeGrafter"/>
</dbReference>
<keyword evidence="9 22" id="KW-0479">Metal-binding</keyword>
<comment type="similarity">
    <text evidence="5 19">Belongs to the D-alanine--D-alanine ligase family.</text>
</comment>
<dbReference type="Gene3D" id="3.30.1490.20">
    <property type="entry name" value="ATP-grasp fold, A domain"/>
    <property type="match status" value="1"/>
</dbReference>
<name>A0A1F7WJM4_9BACT</name>
<dbReference type="Gene3D" id="3.40.50.20">
    <property type="match status" value="1"/>
</dbReference>
<evidence type="ECO:0000313" key="25">
    <source>
        <dbReference type="EMBL" id="OGM03022.1"/>
    </source>
</evidence>
<comment type="pathway">
    <text evidence="18">Glycan biosynthesis.</text>
</comment>
<evidence type="ECO:0000256" key="6">
    <source>
        <dbReference type="ARBA" id="ARBA00012216"/>
    </source>
</evidence>
<dbReference type="NCBIfam" id="NF002378">
    <property type="entry name" value="PRK01372.1"/>
    <property type="match status" value="1"/>
</dbReference>
<feature type="active site" evidence="20">
    <location>
        <position position="323"/>
    </location>
</feature>
<feature type="domain" description="ATP-grasp" evidence="24">
    <location>
        <begin position="139"/>
        <end position="345"/>
    </location>
</feature>
<evidence type="ECO:0000256" key="22">
    <source>
        <dbReference type="PIRSR" id="PIRSR039102-3"/>
    </source>
</evidence>
<comment type="subcellular location">
    <subcellularLocation>
        <location evidence="3 19">Cytoplasm</location>
    </subcellularLocation>
</comment>
<dbReference type="Pfam" id="PF07478">
    <property type="entry name" value="Dala_Dala_lig_C"/>
    <property type="match status" value="1"/>
</dbReference>
<evidence type="ECO:0000256" key="17">
    <source>
        <dbReference type="ARBA" id="ARBA00047614"/>
    </source>
</evidence>
<dbReference type="InterPro" id="IPR011095">
    <property type="entry name" value="Dala_Dala_lig_C"/>
</dbReference>
<dbReference type="PANTHER" id="PTHR23132:SF25">
    <property type="entry name" value="D-ALANINE--D-ALANINE LIGASE A"/>
    <property type="match status" value="1"/>
</dbReference>
<dbReference type="InterPro" id="IPR000291">
    <property type="entry name" value="D-Ala_lig_Van_CS"/>
</dbReference>
<keyword evidence="15 22" id="KW-0464">Manganese</keyword>
<proteinExistence type="inferred from homology"/>
<feature type="binding site" evidence="21">
    <location>
        <begin position="311"/>
        <end position="312"/>
    </location>
    <ligand>
        <name>ATP</name>
        <dbReference type="ChEBI" id="CHEBI:30616"/>
    </ligand>
</feature>
<feature type="binding site" evidence="22">
    <location>
        <position position="312"/>
    </location>
    <ligand>
        <name>Mg(2+)</name>
        <dbReference type="ChEBI" id="CHEBI:18420"/>
        <label>1</label>
    </ligand>
</feature>
<dbReference type="EC" id="6.3.2.4" evidence="6 19"/>
<evidence type="ECO:0000256" key="4">
    <source>
        <dbReference type="ARBA" id="ARBA00004752"/>
    </source>
</evidence>
<dbReference type="Pfam" id="PF01820">
    <property type="entry name" value="Dala_Dala_lig_N"/>
    <property type="match status" value="1"/>
</dbReference>
<dbReference type="UniPathway" id="UPA00219"/>
<dbReference type="InterPro" id="IPR013815">
    <property type="entry name" value="ATP_grasp_subdomain_1"/>
</dbReference>
<dbReference type="SUPFAM" id="SSF52440">
    <property type="entry name" value="PreATP-grasp domain"/>
    <property type="match status" value="1"/>
</dbReference>
<dbReference type="PIRSF" id="PIRSF039102">
    <property type="entry name" value="Ddl/VanB"/>
    <property type="match status" value="1"/>
</dbReference>
<dbReference type="SUPFAM" id="SSF56059">
    <property type="entry name" value="Glutathione synthetase ATP-binding domain-like"/>
    <property type="match status" value="1"/>
</dbReference>
<keyword evidence="14 19" id="KW-0573">Peptidoglycan synthesis</keyword>
<evidence type="ECO:0000256" key="2">
    <source>
        <dbReference type="ARBA" id="ARBA00003921"/>
    </source>
</evidence>
<comment type="pathway">
    <text evidence="4 19">Cell wall biogenesis; peptidoglycan biosynthesis.</text>
</comment>
<evidence type="ECO:0000259" key="24">
    <source>
        <dbReference type="PROSITE" id="PS50975"/>
    </source>
</evidence>
<evidence type="ECO:0000256" key="11">
    <source>
        <dbReference type="ARBA" id="ARBA00022840"/>
    </source>
</evidence>
<dbReference type="GO" id="GO:0008360">
    <property type="term" value="P:regulation of cell shape"/>
    <property type="evidence" value="ECO:0007669"/>
    <property type="project" value="UniProtKB-KW"/>
</dbReference>
<feature type="active site" evidence="20">
    <location>
        <position position="13"/>
    </location>
</feature>
<evidence type="ECO:0000256" key="9">
    <source>
        <dbReference type="ARBA" id="ARBA00022723"/>
    </source>
</evidence>
<dbReference type="InterPro" id="IPR011127">
    <property type="entry name" value="Dala_Dala_lig_N"/>
</dbReference>
<dbReference type="Proteomes" id="UP000178735">
    <property type="component" value="Unassembled WGS sequence"/>
</dbReference>
<dbReference type="InterPro" id="IPR016185">
    <property type="entry name" value="PreATP-grasp_dom_sf"/>
</dbReference>
<dbReference type="AlphaFoldDB" id="A0A1F7WJM4"/>
<dbReference type="NCBIfam" id="TIGR01205">
    <property type="entry name" value="D_ala_D_alaTIGR"/>
    <property type="match status" value="1"/>
</dbReference>
<dbReference type="GO" id="GO:0008716">
    <property type="term" value="F:D-alanine-D-alanine ligase activity"/>
    <property type="evidence" value="ECO:0007669"/>
    <property type="project" value="UniProtKB-UniRule"/>
</dbReference>
<keyword evidence="12 22" id="KW-0460">Magnesium</keyword>
<dbReference type="NCBIfam" id="NF002528">
    <property type="entry name" value="PRK01966.1-4"/>
    <property type="match status" value="1"/>
</dbReference>
<evidence type="ECO:0000256" key="7">
    <source>
        <dbReference type="ARBA" id="ARBA00022490"/>
    </source>
</evidence>
<dbReference type="InterPro" id="IPR011761">
    <property type="entry name" value="ATP-grasp"/>
</dbReference>
<evidence type="ECO:0000256" key="10">
    <source>
        <dbReference type="ARBA" id="ARBA00022741"/>
    </source>
</evidence>
<protein>
    <recommendedName>
        <fullName evidence="6 19">D-alanine--D-alanine ligase</fullName>
        <ecNumber evidence="6 19">6.3.2.4</ecNumber>
    </recommendedName>
    <alternativeName>
        <fullName evidence="19">D-Ala-D-Ala ligase</fullName>
    </alternativeName>
    <alternativeName>
        <fullName evidence="19">D-alanylalanine synthetase</fullName>
    </alternativeName>
</protein>
<evidence type="ECO:0000313" key="26">
    <source>
        <dbReference type="Proteomes" id="UP000178735"/>
    </source>
</evidence>
<dbReference type="STRING" id="1817813.A2008_02070"/>
<comment type="cofactor">
    <cofactor evidence="1">
        <name>Mn(2+)</name>
        <dbReference type="ChEBI" id="CHEBI:29035"/>
    </cofactor>
</comment>
<dbReference type="FunFam" id="3.30.470.20:FF:000008">
    <property type="entry name" value="D-alanine--D-alanine ligase"/>
    <property type="match status" value="1"/>
</dbReference>
<keyword evidence="10 21" id="KW-0547">Nucleotide-binding</keyword>
<organism evidence="25 26">
    <name type="scientific">Candidatus Wallbacteria bacterium GWC2_49_35</name>
    <dbReference type="NCBI Taxonomy" id="1817813"/>
    <lineage>
        <taxon>Bacteria</taxon>
        <taxon>Candidatus Walliibacteriota</taxon>
    </lineage>
</organism>
<dbReference type="GO" id="GO:0046872">
    <property type="term" value="F:metal ion binding"/>
    <property type="evidence" value="ECO:0007669"/>
    <property type="project" value="UniProtKB-KW"/>
</dbReference>
<dbReference type="HAMAP" id="MF_00047">
    <property type="entry name" value="Dala_Dala_lig"/>
    <property type="match status" value="1"/>
</dbReference>
<dbReference type="PROSITE" id="PS00844">
    <property type="entry name" value="DALA_DALA_LIGASE_2"/>
    <property type="match status" value="1"/>
</dbReference>
<feature type="binding site" evidence="21">
    <location>
        <position position="135"/>
    </location>
    <ligand>
        <name>ATP</name>
        <dbReference type="ChEBI" id="CHEBI:30616"/>
    </ligand>
</feature>
<dbReference type="InterPro" id="IPR005905">
    <property type="entry name" value="D_ala_D_ala"/>
</dbReference>
<comment type="catalytic activity">
    <reaction evidence="17 19">
        <text>2 D-alanine + ATP = D-alanyl-D-alanine + ADP + phosphate + H(+)</text>
        <dbReference type="Rhea" id="RHEA:11224"/>
        <dbReference type="ChEBI" id="CHEBI:15378"/>
        <dbReference type="ChEBI" id="CHEBI:30616"/>
        <dbReference type="ChEBI" id="CHEBI:43474"/>
        <dbReference type="ChEBI" id="CHEBI:57416"/>
        <dbReference type="ChEBI" id="CHEBI:57822"/>
        <dbReference type="ChEBI" id="CHEBI:456216"/>
        <dbReference type="EC" id="6.3.2.4"/>
    </reaction>
</comment>
<dbReference type="Gene3D" id="3.30.470.20">
    <property type="entry name" value="ATP-grasp fold, B domain"/>
    <property type="match status" value="1"/>
</dbReference>
<evidence type="ECO:0000256" key="21">
    <source>
        <dbReference type="PIRSR" id="PIRSR039102-2"/>
    </source>
</evidence>
<evidence type="ECO:0000256" key="19">
    <source>
        <dbReference type="HAMAP-Rule" id="MF_00047"/>
    </source>
</evidence>
<feature type="binding site" evidence="22">
    <location>
        <position position="312"/>
    </location>
    <ligand>
        <name>Mg(2+)</name>
        <dbReference type="ChEBI" id="CHEBI:18420"/>
        <label>2</label>
    </ligand>
</feature>
<dbReference type="EMBL" id="MGFH01000191">
    <property type="protein sequence ID" value="OGM03022.1"/>
    <property type="molecule type" value="Genomic_DNA"/>
</dbReference>
<evidence type="ECO:0000256" key="14">
    <source>
        <dbReference type="ARBA" id="ARBA00022984"/>
    </source>
</evidence>
<dbReference type="PROSITE" id="PS50975">
    <property type="entry name" value="ATP_GRASP"/>
    <property type="match status" value="1"/>
</dbReference>
<reference evidence="25 26" key="1">
    <citation type="journal article" date="2016" name="Nat. Commun.">
        <title>Thousands of microbial genomes shed light on interconnected biogeochemical processes in an aquifer system.</title>
        <authorList>
            <person name="Anantharaman K."/>
            <person name="Brown C.T."/>
            <person name="Hug L.A."/>
            <person name="Sharon I."/>
            <person name="Castelle C.J."/>
            <person name="Probst A.J."/>
            <person name="Thomas B.C."/>
            <person name="Singh A."/>
            <person name="Wilkins M.J."/>
            <person name="Karaoz U."/>
            <person name="Brodie E.L."/>
            <person name="Williams K.H."/>
            <person name="Hubbard S.S."/>
            <person name="Banfield J.F."/>
        </authorList>
    </citation>
    <scope>NUCLEOTIDE SEQUENCE [LARGE SCALE GENOMIC DNA]</scope>
</reference>
<dbReference type="GO" id="GO:0005524">
    <property type="term" value="F:ATP binding"/>
    <property type="evidence" value="ECO:0007669"/>
    <property type="project" value="UniProtKB-UniRule"/>
</dbReference>
<comment type="caution">
    <text evidence="25">The sequence shown here is derived from an EMBL/GenBank/DDBJ whole genome shotgun (WGS) entry which is preliminary data.</text>
</comment>
<dbReference type="PROSITE" id="PS00843">
    <property type="entry name" value="DALA_DALA_LIGASE_1"/>
    <property type="match status" value="1"/>
</dbReference>
<keyword evidence="13 19" id="KW-0133">Cell shape</keyword>
<feature type="binding site" evidence="21">
    <location>
        <begin position="180"/>
        <end position="182"/>
    </location>
    <ligand>
        <name>ATP</name>
        <dbReference type="ChEBI" id="CHEBI:30616"/>
    </ligand>
</feature>